<name>A0A1M5XCP7_9GAMM</name>
<dbReference type="PANTHER" id="PTHR30204">
    <property type="entry name" value="REDOX-CYCLING DRUG-SENSING TRANSCRIPTIONAL ACTIVATOR SOXR"/>
    <property type="match status" value="1"/>
</dbReference>
<keyword evidence="3" id="KW-0804">Transcription</keyword>
<sequence length="134" mass="14944">MYKIGELAQAYQLKADTLRYYEKNGLLSPSGRSDSGYRLYSEDDALKLRFILKAKAVGFSLTEVQELLTIDENRAQWACQDVKGLVEAKVAQLEIKMAELTRFRDSLQELADACCGGSESAEHCSILDALEVQS</sequence>
<evidence type="ECO:0000259" key="4">
    <source>
        <dbReference type="PROSITE" id="PS50937"/>
    </source>
</evidence>
<dbReference type="PANTHER" id="PTHR30204:SF92">
    <property type="entry name" value="HTH-TYPE TRANSCRIPTIONAL REGULATOR ZNTR"/>
    <property type="match status" value="1"/>
</dbReference>
<dbReference type="SUPFAM" id="SSF46955">
    <property type="entry name" value="Putative DNA-binding domain"/>
    <property type="match status" value="1"/>
</dbReference>
<dbReference type="PROSITE" id="PS50937">
    <property type="entry name" value="HTH_MERR_2"/>
    <property type="match status" value="1"/>
</dbReference>
<dbReference type="NCBIfam" id="NF007069">
    <property type="entry name" value="PRK09514.1"/>
    <property type="match status" value="1"/>
</dbReference>
<dbReference type="Pfam" id="PF09278">
    <property type="entry name" value="MerR-DNA-bind"/>
    <property type="match status" value="1"/>
</dbReference>
<dbReference type="NCBIfam" id="TIGR02043">
    <property type="entry name" value="ZntR"/>
    <property type="match status" value="1"/>
</dbReference>
<dbReference type="GO" id="GO:0003700">
    <property type="term" value="F:DNA-binding transcription factor activity"/>
    <property type="evidence" value="ECO:0007669"/>
    <property type="project" value="InterPro"/>
</dbReference>
<dbReference type="PRINTS" id="PR00040">
    <property type="entry name" value="HTHMERR"/>
</dbReference>
<dbReference type="GO" id="GO:0003677">
    <property type="term" value="F:DNA binding"/>
    <property type="evidence" value="ECO:0007669"/>
    <property type="project" value="UniProtKB-KW"/>
</dbReference>
<dbReference type="InterPro" id="IPR009061">
    <property type="entry name" value="DNA-bd_dom_put_sf"/>
</dbReference>
<gene>
    <name evidence="5" type="ORF">SAMN02745129_3436</name>
</gene>
<evidence type="ECO:0000256" key="3">
    <source>
        <dbReference type="ARBA" id="ARBA00023163"/>
    </source>
</evidence>
<evidence type="ECO:0000256" key="2">
    <source>
        <dbReference type="ARBA" id="ARBA00023125"/>
    </source>
</evidence>
<evidence type="ECO:0000313" key="6">
    <source>
        <dbReference type="Proteomes" id="UP000184268"/>
    </source>
</evidence>
<keyword evidence="2" id="KW-0238">DNA-binding</keyword>
<feature type="domain" description="HTH merR-type" evidence="4">
    <location>
        <begin position="1"/>
        <end position="70"/>
    </location>
</feature>
<proteinExistence type="predicted"/>
<dbReference type="CDD" id="cd04770">
    <property type="entry name" value="HTH_HMRTR"/>
    <property type="match status" value="1"/>
</dbReference>
<accession>A0A1M5XCP7</accession>
<dbReference type="GO" id="GO:0006351">
    <property type="term" value="P:DNA-templated transcription"/>
    <property type="evidence" value="ECO:0007669"/>
    <property type="project" value="InterPro"/>
</dbReference>
<dbReference type="SMART" id="SM00422">
    <property type="entry name" value="HTH_MERR"/>
    <property type="match status" value="1"/>
</dbReference>
<keyword evidence="1" id="KW-0805">Transcription regulation</keyword>
<dbReference type="EMBL" id="FQXG01000005">
    <property type="protein sequence ID" value="SHH97546.1"/>
    <property type="molecule type" value="Genomic_DNA"/>
</dbReference>
<protein>
    <submittedName>
        <fullName evidence="5">MerR family transcriptional regulator, Zn(II)-responsive regulator of zntA</fullName>
    </submittedName>
</protein>
<dbReference type="AlphaFoldDB" id="A0A1M5XCP7"/>
<organism evidence="5 6">
    <name type="scientific">Ferrimonas marina</name>
    <dbReference type="NCBI Taxonomy" id="299255"/>
    <lineage>
        <taxon>Bacteria</taxon>
        <taxon>Pseudomonadati</taxon>
        <taxon>Pseudomonadota</taxon>
        <taxon>Gammaproteobacteria</taxon>
        <taxon>Alteromonadales</taxon>
        <taxon>Ferrimonadaceae</taxon>
        <taxon>Ferrimonas</taxon>
    </lineage>
</organism>
<evidence type="ECO:0000313" key="5">
    <source>
        <dbReference type="EMBL" id="SHH97546.1"/>
    </source>
</evidence>
<dbReference type="RefSeq" id="WP_067661719.1">
    <property type="nucleotide sequence ID" value="NZ_FQXG01000005.1"/>
</dbReference>
<dbReference type="STRING" id="299255.SAMN02745129_3436"/>
<dbReference type="InterPro" id="IPR000551">
    <property type="entry name" value="MerR-type_HTH_dom"/>
</dbReference>
<dbReference type="OrthoDB" id="9802039at2"/>
<reference evidence="6" key="1">
    <citation type="submission" date="2016-11" db="EMBL/GenBank/DDBJ databases">
        <authorList>
            <person name="Varghese N."/>
            <person name="Submissions S."/>
        </authorList>
    </citation>
    <scope>NUCLEOTIDE SEQUENCE [LARGE SCALE GENOMIC DNA]</scope>
    <source>
        <strain evidence="6">DSM 16917</strain>
    </source>
</reference>
<dbReference type="GO" id="GO:0008270">
    <property type="term" value="F:zinc ion binding"/>
    <property type="evidence" value="ECO:0007669"/>
    <property type="project" value="InterPro"/>
</dbReference>
<dbReference type="Proteomes" id="UP000184268">
    <property type="component" value="Unassembled WGS sequence"/>
</dbReference>
<keyword evidence="6" id="KW-1185">Reference proteome</keyword>
<dbReference type="InterPro" id="IPR047057">
    <property type="entry name" value="MerR_fam"/>
</dbReference>
<dbReference type="InterPro" id="IPR011788">
    <property type="entry name" value="ZntR"/>
</dbReference>
<dbReference type="InterPro" id="IPR015358">
    <property type="entry name" value="Tscrpt_reg_MerR_DNA-bd"/>
</dbReference>
<dbReference type="Pfam" id="PF00376">
    <property type="entry name" value="MerR"/>
    <property type="match status" value="1"/>
</dbReference>
<evidence type="ECO:0000256" key="1">
    <source>
        <dbReference type="ARBA" id="ARBA00023015"/>
    </source>
</evidence>
<dbReference type="Gene3D" id="1.10.1660.10">
    <property type="match status" value="1"/>
</dbReference>